<gene>
    <name evidence="2" type="ORF">ACFP58_08970</name>
</gene>
<feature type="transmembrane region" description="Helical" evidence="1">
    <location>
        <begin position="6"/>
        <end position="29"/>
    </location>
</feature>
<sequence>MEPQFKLWATIIGYILLALTISTCTSLWIRYHLKRNSLHPRRALKKRYLILKRRKKRLDSKRRPH</sequence>
<comment type="caution">
    <text evidence="2">The sequence shown here is derived from an EMBL/GenBank/DDBJ whole genome shotgun (WGS) entry which is preliminary data.</text>
</comment>
<keyword evidence="1" id="KW-0472">Membrane</keyword>
<evidence type="ECO:0000256" key="1">
    <source>
        <dbReference type="SAM" id="Phobius"/>
    </source>
</evidence>
<evidence type="ECO:0000313" key="3">
    <source>
        <dbReference type="Proteomes" id="UP001596264"/>
    </source>
</evidence>
<dbReference type="RefSeq" id="WP_379607605.1">
    <property type="nucleotide sequence ID" value="NZ_JBAQLT010000079.1"/>
</dbReference>
<keyword evidence="1" id="KW-1133">Transmembrane helix</keyword>
<dbReference type="EMBL" id="JBHSTZ010000025">
    <property type="protein sequence ID" value="MFC6381583.1"/>
    <property type="molecule type" value="Genomic_DNA"/>
</dbReference>
<evidence type="ECO:0000313" key="2">
    <source>
        <dbReference type="EMBL" id="MFC6381583.1"/>
    </source>
</evidence>
<accession>A0ABW1W7G4</accession>
<reference evidence="3" key="1">
    <citation type="journal article" date="2019" name="Int. J. Syst. Evol. Microbiol.">
        <title>The Global Catalogue of Microorganisms (GCM) 10K type strain sequencing project: providing services to taxonomists for standard genome sequencing and annotation.</title>
        <authorList>
            <consortium name="The Broad Institute Genomics Platform"/>
            <consortium name="The Broad Institute Genome Sequencing Center for Infectious Disease"/>
            <person name="Wu L."/>
            <person name="Ma J."/>
        </authorList>
    </citation>
    <scope>NUCLEOTIDE SEQUENCE [LARGE SCALE GENOMIC DNA]</scope>
    <source>
        <strain evidence="3">CCM 2050</strain>
    </source>
</reference>
<organism evidence="2 3">
    <name type="scientific">Psychrobacter glacincola</name>
    <dbReference type="NCBI Taxonomy" id="56810"/>
    <lineage>
        <taxon>Bacteria</taxon>
        <taxon>Pseudomonadati</taxon>
        <taxon>Pseudomonadota</taxon>
        <taxon>Gammaproteobacteria</taxon>
        <taxon>Moraxellales</taxon>
        <taxon>Moraxellaceae</taxon>
        <taxon>Psychrobacter</taxon>
    </lineage>
</organism>
<dbReference type="Proteomes" id="UP001596264">
    <property type="component" value="Unassembled WGS sequence"/>
</dbReference>
<keyword evidence="3" id="KW-1185">Reference proteome</keyword>
<proteinExistence type="predicted"/>
<name>A0ABW1W7G4_9GAMM</name>
<keyword evidence="1" id="KW-0812">Transmembrane</keyword>
<protein>
    <submittedName>
        <fullName evidence="2">Uncharacterized protein</fullName>
    </submittedName>
</protein>